<protein>
    <submittedName>
        <fullName evidence="2">Uncharacterized protein</fullName>
    </submittedName>
</protein>
<reference evidence="3" key="1">
    <citation type="journal article" date="2005" name="Nature">
        <title>The map-based sequence of the rice genome.</title>
        <authorList>
            <consortium name="International rice genome sequencing project (IRGSP)"/>
            <person name="Matsumoto T."/>
            <person name="Wu J."/>
            <person name="Kanamori H."/>
            <person name="Katayose Y."/>
            <person name="Fujisawa M."/>
            <person name="Namiki N."/>
            <person name="Mizuno H."/>
            <person name="Yamamoto K."/>
            <person name="Antonio B.A."/>
            <person name="Baba T."/>
            <person name="Sakata K."/>
            <person name="Nagamura Y."/>
            <person name="Aoki H."/>
            <person name="Arikawa K."/>
            <person name="Arita K."/>
            <person name="Bito T."/>
            <person name="Chiden Y."/>
            <person name="Fujitsuka N."/>
            <person name="Fukunaka R."/>
            <person name="Hamada M."/>
            <person name="Harada C."/>
            <person name="Hayashi A."/>
            <person name="Hijishita S."/>
            <person name="Honda M."/>
            <person name="Hosokawa S."/>
            <person name="Ichikawa Y."/>
            <person name="Idonuma A."/>
            <person name="Iijima M."/>
            <person name="Ikeda M."/>
            <person name="Ikeno M."/>
            <person name="Ito K."/>
            <person name="Ito S."/>
            <person name="Ito T."/>
            <person name="Ito Y."/>
            <person name="Ito Y."/>
            <person name="Iwabuchi A."/>
            <person name="Kamiya K."/>
            <person name="Karasawa W."/>
            <person name="Kurita K."/>
            <person name="Katagiri S."/>
            <person name="Kikuta A."/>
            <person name="Kobayashi H."/>
            <person name="Kobayashi N."/>
            <person name="Machita K."/>
            <person name="Maehara T."/>
            <person name="Masukawa M."/>
            <person name="Mizubayashi T."/>
            <person name="Mukai Y."/>
            <person name="Nagasaki H."/>
            <person name="Nagata Y."/>
            <person name="Naito S."/>
            <person name="Nakashima M."/>
            <person name="Nakama Y."/>
            <person name="Nakamichi Y."/>
            <person name="Nakamura M."/>
            <person name="Meguro A."/>
            <person name="Negishi M."/>
            <person name="Ohta I."/>
            <person name="Ohta T."/>
            <person name="Okamoto M."/>
            <person name="Ono N."/>
            <person name="Saji S."/>
            <person name="Sakaguchi M."/>
            <person name="Sakai K."/>
            <person name="Shibata M."/>
            <person name="Shimokawa T."/>
            <person name="Song J."/>
            <person name="Takazaki Y."/>
            <person name="Terasawa K."/>
            <person name="Tsugane M."/>
            <person name="Tsuji K."/>
            <person name="Ueda S."/>
            <person name="Waki K."/>
            <person name="Yamagata H."/>
            <person name="Yamamoto M."/>
            <person name="Yamamoto S."/>
            <person name="Yamane H."/>
            <person name="Yoshiki S."/>
            <person name="Yoshihara R."/>
            <person name="Yukawa K."/>
            <person name="Zhong H."/>
            <person name="Yano M."/>
            <person name="Yuan Q."/>
            <person name="Ouyang S."/>
            <person name="Liu J."/>
            <person name="Jones K.M."/>
            <person name="Gansberger K."/>
            <person name="Moffat K."/>
            <person name="Hill J."/>
            <person name="Bera J."/>
            <person name="Fadrosh D."/>
            <person name="Jin S."/>
            <person name="Johri S."/>
            <person name="Kim M."/>
            <person name="Overton L."/>
            <person name="Reardon M."/>
            <person name="Tsitrin T."/>
            <person name="Vuong H."/>
            <person name="Weaver B."/>
            <person name="Ciecko A."/>
            <person name="Tallon L."/>
            <person name="Jackson J."/>
            <person name="Pai G."/>
            <person name="Aken S.V."/>
            <person name="Utterback T."/>
            <person name="Reidmuller S."/>
            <person name="Feldblyum T."/>
            <person name="Hsiao J."/>
            <person name="Zismann V."/>
            <person name="Iobst S."/>
            <person name="de Vazeille A.R."/>
            <person name="Buell C.R."/>
            <person name="Ying K."/>
            <person name="Li Y."/>
            <person name="Lu T."/>
            <person name="Huang Y."/>
            <person name="Zhao Q."/>
            <person name="Feng Q."/>
            <person name="Zhang L."/>
            <person name="Zhu J."/>
            <person name="Weng Q."/>
            <person name="Mu J."/>
            <person name="Lu Y."/>
            <person name="Fan D."/>
            <person name="Liu Y."/>
            <person name="Guan J."/>
            <person name="Zhang Y."/>
            <person name="Yu S."/>
            <person name="Liu X."/>
            <person name="Zhang Y."/>
            <person name="Hong G."/>
            <person name="Han B."/>
            <person name="Choisne N."/>
            <person name="Demange N."/>
            <person name="Orjeda G."/>
            <person name="Samain S."/>
            <person name="Cattolico L."/>
            <person name="Pelletier E."/>
            <person name="Couloux A."/>
            <person name="Segurens B."/>
            <person name="Wincker P."/>
            <person name="D'Hont A."/>
            <person name="Scarpelli C."/>
            <person name="Weissenbach J."/>
            <person name="Salanoubat M."/>
            <person name="Quetier F."/>
            <person name="Yu Y."/>
            <person name="Kim H.R."/>
            <person name="Rambo T."/>
            <person name="Currie J."/>
            <person name="Collura K."/>
            <person name="Luo M."/>
            <person name="Yang T."/>
            <person name="Ammiraju J.S.S."/>
            <person name="Engler F."/>
            <person name="Soderlund C."/>
            <person name="Wing R.A."/>
            <person name="Palmer L.E."/>
            <person name="de la Bastide M."/>
            <person name="Spiegel L."/>
            <person name="Nascimento L."/>
            <person name="Zutavern T."/>
            <person name="O'Shaughnessy A."/>
            <person name="Dike S."/>
            <person name="Dedhia N."/>
            <person name="Preston R."/>
            <person name="Balija V."/>
            <person name="McCombie W.R."/>
            <person name="Chow T."/>
            <person name="Chen H."/>
            <person name="Chung M."/>
            <person name="Chen C."/>
            <person name="Shaw J."/>
            <person name="Wu H."/>
            <person name="Hsiao K."/>
            <person name="Chao Y."/>
            <person name="Chu M."/>
            <person name="Cheng C."/>
            <person name="Hour A."/>
            <person name="Lee P."/>
            <person name="Lin S."/>
            <person name="Lin Y."/>
            <person name="Liou J."/>
            <person name="Liu S."/>
            <person name="Hsing Y."/>
            <person name="Raghuvanshi S."/>
            <person name="Mohanty A."/>
            <person name="Bharti A.K."/>
            <person name="Gaur A."/>
            <person name="Gupta V."/>
            <person name="Kumar D."/>
            <person name="Ravi V."/>
            <person name="Vij S."/>
            <person name="Kapur A."/>
            <person name="Khurana P."/>
            <person name="Khurana P."/>
            <person name="Khurana J.P."/>
            <person name="Tyagi A.K."/>
            <person name="Gaikwad K."/>
            <person name="Singh A."/>
            <person name="Dalal V."/>
            <person name="Srivastava S."/>
            <person name="Dixit A."/>
            <person name="Pal A.K."/>
            <person name="Ghazi I.A."/>
            <person name="Yadav M."/>
            <person name="Pandit A."/>
            <person name="Bhargava A."/>
            <person name="Sureshbabu K."/>
            <person name="Batra K."/>
            <person name="Sharma T.R."/>
            <person name="Mohapatra T."/>
            <person name="Singh N.K."/>
            <person name="Messing J."/>
            <person name="Nelson A.B."/>
            <person name="Fuks G."/>
            <person name="Kavchok S."/>
            <person name="Keizer G."/>
            <person name="Linton E."/>
            <person name="Llaca V."/>
            <person name="Song R."/>
            <person name="Tanyolac B."/>
            <person name="Young S."/>
            <person name="Ho-Il K."/>
            <person name="Hahn J.H."/>
            <person name="Sangsakoo G."/>
            <person name="Vanavichit A."/>
            <person name="de Mattos Luiz.A.T."/>
            <person name="Zimmer P.D."/>
            <person name="Malone G."/>
            <person name="Dellagostin O."/>
            <person name="de Oliveira A.C."/>
            <person name="Bevan M."/>
            <person name="Bancroft I."/>
            <person name="Minx P."/>
            <person name="Cordum H."/>
            <person name="Wilson R."/>
            <person name="Cheng Z."/>
            <person name="Jin W."/>
            <person name="Jiang J."/>
            <person name="Leong S.A."/>
            <person name="Iwama H."/>
            <person name="Gojobori T."/>
            <person name="Itoh T."/>
            <person name="Niimura Y."/>
            <person name="Fujii Y."/>
            <person name="Habara T."/>
            <person name="Sakai H."/>
            <person name="Sato Y."/>
            <person name="Wilson G."/>
            <person name="Kumar K."/>
            <person name="McCouch S."/>
            <person name="Juretic N."/>
            <person name="Hoen D."/>
            <person name="Wright S."/>
            <person name="Bruskiewich R."/>
            <person name="Bureau T."/>
            <person name="Miyao A."/>
            <person name="Hirochika H."/>
            <person name="Nishikawa T."/>
            <person name="Kadowaki K."/>
            <person name="Sugiura M."/>
            <person name="Burr B."/>
            <person name="Sasaki T."/>
        </authorList>
    </citation>
    <scope>NUCLEOTIDE SEQUENCE [LARGE SCALE GENOMIC DNA]</scope>
    <source>
        <strain evidence="3">cv. Nipponbare</strain>
    </source>
</reference>
<organism evidence="2 3">
    <name type="scientific">Oryza sativa subsp. japonica</name>
    <name type="common">Rice</name>
    <dbReference type="NCBI Taxonomy" id="39947"/>
    <lineage>
        <taxon>Eukaryota</taxon>
        <taxon>Viridiplantae</taxon>
        <taxon>Streptophyta</taxon>
        <taxon>Embryophyta</taxon>
        <taxon>Tracheophyta</taxon>
        <taxon>Spermatophyta</taxon>
        <taxon>Magnoliopsida</taxon>
        <taxon>Liliopsida</taxon>
        <taxon>Poales</taxon>
        <taxon>Poaceae</taxon>
        <taxon>BOP clade</taxon>
        <taxon>Oryzoideae</taxon>
        <taxon>Oryzeae</taxon>
        <taxon>Oryzinae</taxon>
        <taxon>Oryza</taxon>
        <taxon>Oryza sativa</taxon>
    </lineage>
</organism>
<evidence type="ECO:0000313" key="3">
    <source>
        <dbReference type="Proteomes" id="UP000000763"/>
    </source>
</evidence>
<dbReference type="EMBL" id="AP003372">
    <property type="protein sequence ID" value="BAB89068.1"/>
    <property type="molecule type" value="Genomic_DNA"/>
</dbReference>
<gene>
    <name evidence="2" type="ORF">OJ1014_G12.2</name>
</gene>
<sequence length="183" mass="19446">MRVGSSWRLLLSFLPGRPKKSWKFGIVGGELADGGGRELELVVLRHTELDMAADAIKLVLPSSSSPCRPAAAVELAPAPLASCSPTPPPSRATAVGDTSPGPRPVTPLPPHARSAVVLLPQSSLLKSSSPCHPAAHTELVSAPLTPSSPMPPSSPPLPRRLAEARERRERKGREEKEEGRKKY</sequence>
<accession>Q7F1E0</accession>
<feature type="compositionally biased region" description="Pro residues" evidence="1">
    <location>
        <begin position="101"/>
        <end position="110"/>
    </location>
</feature>
<feature type="region of interest" description="Disordered" evidence="1">
    <location>
        <begin position="82"/>
        <end position="110"/>
    </location>
</feature>
<feature type="region of interest" description="Disordered" evidence="1">
    <location>
        <begin position="125"/>
        <end position="183"/>
    </location>
</feature>
<name>Q7F1E0_ORYSJ</name>
<dbReference type="AlphaFoldDB" id="Q7F1E0"/>
<evidence type="ECO:0000313" key="2">
    <source>
        <dbReference type="EMBL" id="BAB89068.1"/>
    </source>
</evidence>
<dbReference type="Proteomes" id="UP000000763">
    <property type="component" value="Chromosome 1"/>
</dbReference>
<feature type="compositionally biased region" description="Pro residues" evidence="1">
    <location>
        <begin position="146"/>
        <end position="158"/>
    </location>
</feature>
<evidence type="ECO:0000256" key="1">
    <source>
        <dbReference type="SAM" id="MobiDB-lite"/>
    </source>
</evidence>
<reference evidence="3" key="2">
    <citation type="journal article" date="2008" name="Nucleic Acids Res.">
        <title>The rice annotation project database (RAP-DB): 2008 update.</title>
        <authorList>
            <consortium name="The rice annotation project (RAP)"/>
        </authorList>
    </citation>
    <scope>GENOME REANNOTATION</scope>
    <source>
        <strain evidence="3">cv. Nipponbare</strain>
    </source>
</reference>
<feature type="compositionally biased region" description="Basic and acidic residues" evidence="1">
    <location>
        <begin position="160"/>
        <end position="183"/>
    </location>
</feature>
<proteinExistence type="predicted"/>